<accession>A0A9W6GP24</accession>
<sequence length="216" mass="24255">MNIEQLSELMPQLTSEDLNIISSRSLNNYFTLQSFSGDEIFIPKDDCLYIVVEGRVVITGFIEDHLEVTMEFQEGDCLGHLELLVDKSLDIILKGMPSATVLEVPMIRIMDSIGAQTLTGLNNLLNKAIVKNALKLIKKHAAKVNLSNEQYVVDFLISTGGEITYTSNEDLVQMLHIEIRTLQRIIKKLIAGGILEKEGRTLRIIDMRLARELLKG</sequence>
<evidence type="ECO:0000259" key="1">
    <source>
        <dbReference type="PROSITE" id="PS50042"/>
    </source>
</evidence>
<dbReference type="InterPro" id="IPR000595">
    <property type="entry name" value="cNMP-bd_dom"/>
</dbReference>
<dbReference type="AlphaFoldDB" id="A0A9W6GP24"/>
<dbReference type="Gene3D" id="2.60.120.10">
    <property type="entry name" value="Jelly Rolls"/>
    <property type="match status" value="1"/>
</dbReference>
<keyword evidence="3" id="KW-1185">Reference proteome</keyword>
<dbReference type="EMBL" id="BSDY01000013">
    <property type="protein sequence ID" value="GLI57117.1"/>
    <property type="molecule type" value="Genomic_DNA"/>
</dbReference>
<dbReference type="Proteomes" id="UP001144471">
    <property type="component" value="Unassembled WGS sequence"/>
</dbReference>
<comment type="caution">
    <text evidence="2">The sequence shown here is derived from an EMBL/GenBank/DDBJ whole genome shotgun (WGS) entry which is preliminary data.</text>
</comment>
<dbReference type="RefSeq" id="WP_281836586.1">
    <property type="nucleotide sequence ID" value="NZ_BSDY01000013.1"/>
</dbReference>
<gene>
    <name evidence="2" type="ORF">PM10SUCC1_26310</name>
</gene>
<dbReference type="InterPro" id="IPR018490">
    <property type="entry name" value="cNMP-bd_dom_sf"/>
</dbReference>
<protein>
    <recommendedName>
        <fullName evidence="1">Cyclic nucleotide-binding domain-containing protein</fullName>
    </recommendedName>
</protein>
<feature type="domain" description="Cyclic nucleotide-binding" evidence="1">
    <location>
        <begin position="46"/>
        <end position="87"/>
    </location>
</feature>
<proteinExistence type="predicted"/>
<evidence type="ECO:0000313" key="2">
    <source>
        <dbReference type="EMBL" id="GLI57117.1"/>
    </source>
</evidence>
<organism evidence="2 3">
    <name type="scientific">Propionigenium maris DSM 9537</name>
    <dbReference type="NCBI Taxonomy" id="1123000"/>
    <lineage>
        <taxon>Bacteria</taxon>
        <taxon>Fusobacteriati</taxon>
        <taxon>Fusobacteriota</taxon>
        <taxon>Fusobacteriia</taxon>
        <taxon>Fusobacteriales</taxon>
        <taxon>Fusobacteriaceae</taxon>
        <taxon>Propionigenium</taxon>
    </lineage>
</organism>
<evidence type="ECO:0000313" key="3">
    <source>
        <dbReference type="Proteomes" id="UP001144471"/>
    </source>
</evidence>
<name>A0A9W6GP24_9FUSO</name>
<dbReference type="SUPFAM" id="SSF46785">
    <property type="entry name" value="Winged helix' DNA-binding domain"/>
    <property type="match status" value="1"/>
</dbReference>
<dbReference type="InterPro" id="IPR014710">
    <property type="entry name" value="RmlC-like_jellyroll"/>
</dbReference>
<dbReference type="InterPro" id="IPR036390">
    <property type="entry name" value="WH_DNA-bd_sf"/>
</dbReference>
<dbReference type="PROSITE" id="PS50042">
    <property type="entry name" value="CNMP_BINDING_3"/>
    <property type="match status" value="1"/>
</dbReference>
<dbReference type="SUPFAM" id="SSF51206">
    <property type="entry name" value="cAMP-binding domain-like"/>
    <property type="match status" value="1"/>
</dbReference>
<reference evidence="2" key="1">
    <citation type="submission" date="2022-12" db="EMBL/GenBank/DDBJ databases">
        <title>Reference genome sequencing for broad-spectrum identification of bacterial and archaeal isolates by mass spectrometry.</title>
        <authorList>
            <person name="Sekiguchi Y."/>
            <person name="Tourlousse D.M."/>
        </authorList>
    </citation>
    <scope>NUCLEOTIDE SEQUENCE</scope>
    <source>
        <strain evidence="2">10succ1</strain>
    </source>
</reference>